<evidence type="ECO:0000259" key="1">
    <source>
        <dbReference type="Pfam" id="PF12671"/>
    </source>
</evidence>
<evidence type="ECO:0000313" key="3">
    <source>
        <dbReference type="Proteomes" id="UP000195437"/>
    </source>
</evidence>
<dbReference type="Proteomes" id="UP000195437">
    <property type="component" value="Chromosome"/>
</dbReference>
<gene>
    <name evidence="2" type="ORF">CBW65_01435</name>
</gene>
<dbReference type="Pfam" id="PF12671">
    <property type="entry name" value="Amidase_6"/>
    <property type="match status" value="1"/>
</dbReference>
<dbReference type="AlphaFoldDB" id="A0A1Y0IK25"/>
<accession>A0A1Y0IK25</accession>
<feature type="domain" description="Putative amidase" evidence="1">
    <location>
        <begin position="191"/>
        <end position="347"/>
    </location>
</feature>
<evidence type="ECO:0000313" key="2">
    <source>
        <dbReference type="EMBL" id="ARU59865.1"/>
    </source>
</evidence>
<dbReference type="PANTHER" id="PTHR40032:SF1">
    <property type="entry name" value="EXPORTED PROTEIN"/>
    <property type="match status" value="1"/>
</dbReference>
<dbReference type="EMBL" id="CP021434">
    <property type="protein sequence ID" value="ARU59865.1"/>
    <property type="molecule type" value="Genomic_DNA"/>
</dbReference>
<keyword evidence="3" id="KW-1185">Reference proteome</keyword>
<organism evidence="2 3">
    <name type="scientific">Tumebacillus avium</name>
    <dbReference type="NCBI Taxonomy" id="1903704"/>
    <lineage>
        <taxon>Bacteria</taxon>
        <taxon>Bacillati</taxon>
        <taxon>Bacillota</taxon>
        <taxon>Bacilli</taxon>
        <taxon>Bacillales</taxon>
        <taxon>Alicyclobacillaceae</taxon>
        <taxon>Tumebacillus</taxon>
    </lineage>
</organism>
<dbReference type="InterPro" id="IPR024301">
    <property type="entry name" value="Amidase_6"/>
</dbReference>
<name>A0A1Y0IK25_9BACL</name>
<dbReference type="KEGG" id="tum:CBW65_01435"/>
<dbReference type="PANTHER" id="PTHR40032">
    <property type="entry name" value="EXPORTED PROTEIN-RELATED"/>
    <property type="match status" value="1"/>
</dbReference>
<reference evidence="3" key="1">
    <citation type="submission" date="2017-05" db="EMBL/GenBank/DDBJ databases">
        <authorList>
            <person name="Sung H."/>
        </authorList>
    </citation>
    <scope>NUCLEOTIDE SEQUENCE [LARGE SCALE GENOMIC DNA]</scope>
    <source>
        <strain evidence="3">AR23208</strain>
    </source>
</reference>
<protein>
    <recommendedName>
        <fullName evidence="1">Putative amidase domain-containing protein</fullName>
    </recommendedName>
</protein>
<sequence>MEVVEVTIKKISAVVFQTTVAFGLLTGGVQAANPNAGKVLTSEIRTESIVFLPVPEGDMKTVKVNALRKYEKAIGLVKQYFEDQNVSVQMEIDDPEFQQLLKSAGTAFDYFSAEDMKEVVNFVSFMDLYENYAQNDVILKYKNKLVKEGKLSNEEKETLRGLMPIAKDVPSTVNGTNPNAFEVSPLATNGYDRFAARDYARQWASNSVILRNNAVFGYYSTKNNCFACWNDCTNFVSQALYNGGMKFYYGSNYQSASSWSYSDIVPSYTWGGAHNFYLHWKGRAGVAAYTSDLQTGDVVNADFAGDGAIDHTAIITYQDTNLWLTQHTDDKKEVTNVGHWYSSGYSVYGYEMDKASN</sequence>
<proteinExistence type="predicted"/>